<gene>
    <name evidence="2" type="ORF">GGR34_003339</name>
</gene>
<reference evidence="2 3" key="1">
    <citation type="submission" date="2020-08" db="EMBL/GenBank/DDBJ databases">
        <title>Genomic Encyclopedia of Type Strains, Phase IV (KMG-IV): sequencing the most valuable type-strain genomes for metagenomic binning, comparative biology and taxonomic classification.</title>
        <authorList>
            <person name="Goeker M."/>
        </authorList>
    </citation>
    <scope>NUCLEOTIDE SEQUENCE [LARGE SCALE GENOMIC DNA]</scope>
    <source>
        <strain evidence="2 3">DSM 15743</strain>
    </source>
</reference>
<feature type="domain" description="TniQ" evidence="1">
    <location>
        <begin position="12"/>
        <end position="131"/>
    </location>
</feature>
<dbReference type="AlphaFoldDB" id="A0A7W6IHN9"/>
<comment type="caution">
    <text evidence="2">The sequence shown here is derived from an EMBL/GenBank/DDBJ whole genome shotgun (WGS) entry which is preliminary data.</text>
</comment>
<name>A0A7W6IHN9_9HYPH</name>
<sequence>MDTIRPVLFPLESFPDESLAGLMGRVAAHNNYDEPSWIVAVLKAPAALYKWSEADVRAASAILDIPEDEVAQRVYLRVGGERRFFCHAVDERVLERKTYKHCPDCLEERGYHSGVFDLKAIQACPLHLRRLVRACPVCNKSYNRSRPLLTCSGCSVDIRFVPRIPIAPERLRGTAMIALAAGFPKVHPDLAEICAVPPGLSHLSLSQLIEAAVVLGAYAGFRGLSPQYGYGQTHEDVGRIIAQLQEGAEALRDWPAGLSPYINERITAKKRTGHSSGGIRELLGGFWQFLVRHDHEPWATVRSAIAKYAVVEWDGILTRGNTITGPMHETERPYLSFSEFGERLGRPRHLRHLLIEARIIKVGTRKQHSRYIAVDRASVDEICPPGKPLLGFNEVKRRLGIKDRIALRLVEDRVIEPLLGPVCAGARKTKLYYFTHSEVERLITSLNSGWRPRREDPGKTWNFSRVMATMTRDYSAKTLVAAIASGEIAPLAQIPEGAGLDALLFDADEASRFMAGIRKLNAEGEWVTLRWIRDNLGFHVTVTLGLVAGGHIRAAPHARREIRVDKASAKTFHEKWVSVQSVAKENGSAPRVMARMLQKIPDLETIRATDTPLCLFYRRDQLDALPIKDMILTFQRSRVRSGE</sequence>
<proteinExistence type="predicted"/>
<dbReference type="Pfam" id="PF06527">
    <property type="entry name" value="TniQ"/>
    <property type="match status" value="1"/>
</dbReference>
<evidence type="ECO:0000313" key="3">
    <source>
        <dbReference type="Proteomes" id="UP000519439"/>
    </source>
</evidence>
<evidence type="ECO:0000259" key="1">
    <source>
        <dbReference type="Pfam" id="PF06527"/>
    </source>
</evidence>
<dbReference type="CDD" id="cd15489">
    <property type="entry name" value="PHD_SF"/>
    <property type="match status" value="1"/>
</dbReference>
<keyword evidence="3" id="KW-1185">Reference proteome</keyword>
<accession>A0A7W6IHN9</accession>
<dbReference type="Proteomes" id="UP000519439">
    <property type="component" value="Unassembled WGS sequence"/>
</dbReference>
<dbReference type="EMBL" id="JACIDC010000013">
    <property type="protein sequence ID" value="MBB4041661.1"/>
    <property type="molecule type" value="Genomic_DNA"/>
</dbReference>
<protein>
    <recommendedName>
        <fullName evidence="1">TniQ domain-containing protein</fullName>
    </recommendedName>
</protein>
<dbReference type="RefSeq" id="WP_027316120.1">
    <property type="nucleotide sequence ID" value="NZ_JACIDC010000013.1"/>
</dbReference>
<evidence type="ECO:0000313" key="2">
    <source>
        <dbReference type="EMBL" id="MBB4041661.1"/>
    </source>
</evidence>
<dbReference type="InterPro" id="IPR009492">
    <property type="entry name" value="TniQ"/>
</dbReference>
<organism evidence="2 3">
    <name type="scientific">Microvirga flocculans</name>
    <dbReference type="NCBI Taxonomy" id="217168"/>
    <lineage>
        <taxon>Bacteria</taxon>
        <taxon>Pseudomonadati</taxon>
        <taxon>Pseudomonadota</taxon>
        <taxon>Alphaproteobacteria</taxon>
        <taxon>Hyphomicrobiales</taxon>
        <taxon>Methylobacteriaceae</taxon>
        <taxon>Microvirga</taxon>
    </lineage>
</organism>